<dbReference type="GO" id="GO:0009055">
    <property type="term" value="F:electron transfer activity"/>
    <property type="evidence" value="ECO:0007669"/>
    <property type="project" value="InterPro"/>
</dbReference>
<reference evidence="8 9" key="1">
    <citation type="submission" date="2019-02" db="EMBL/GenBank/DDBJ databases">
        <title>Deep-cultivation of Planctomycetes and their phenomic and genomic characterization uncovers novel biology.</title>
        <authorList>
            <person name="Wiegand S."/>
            <person name="Jogler M."/>
            <person name="Boedeker C."/>
            <person name="Pinto D."/>
            <person name="Vollmers J."/>
            <person name="Rivas-Marin E."/>
            <person name="Kohn T."/>
            <person name="Peeters S.H."/>
            <person name="Heuer A."/>
            <person name="Rast P."/>
            <person name="Oberbeckmann S."/>
            <person name="Bunk B."/>
            <person name="Jeske O."/>
            <person name="Meyerdierks A."/>
            <person name="Storesund J.E."/>
            <person name="Kallscheuer N."/>
            <person name="Luecker S."/>
            <person name="Lage O.M."/>
            <person name="Pohl T."/>
            <person name="Merkel B.J."/>
            <person name="Hornburger P."/>
            <person name="Mueller R.-W."/>
            <person name="Bruemmer F."/>
            <person name="Labrenz M."/>
            <person name="Spormann A.M."/>
            <person name="Op den Camp H."/>
            <person name="Overmann J."/>
            <person name="Amann R."/>
            <person name="Jetten M.S.M."/>
            <person name="Mascher T."/>
            <person name="Medema M.H."/>
            <person name="Devos D.P."/>
            <person name="Kaster A.-K."/>
            <person name="Ovreas L."/>
            <person name="Rohde M."/>
            <person name="Galperin M.Y."/>
            <person name="Jogler C."/>
        </authorList>
    </citation>
    <scope>NUCLEOTIDE SEQUENCE [LARGE SCALE GENOMIC DNA]</scope>
    <source>
        <strain evidence="8 9">K23_9</strain>
    </source>
</reference>
<dbReference type="InterPro" id="IPR009056">
    <property type="entry name" value="Cyt_c-like_dom"/>
</dbReference>
<keyword evidence="1 4" id="KW-0349">Heme</keyword>
<feature type="domain" description="Cytochrome c" evidence="6">
    <location>
        <begin position="702"/>
        <end position="837"/>
    </location>
</feature>
<evidence type="ECO:0000256" key="3">
    <source>
        <dbReference type="ARBA" id="ARBA00023004"/>
    </source>
</evidence>
<sequence precursor="true">MLMTIMKPFRILVGSRRLGLLRARCALVVAACAASVNAADGPQVKALVPGLTIQRLPVNLNNVDSVDYGPDGRLYAAGYDGRVHVLTDTDGDGVEDKAEVFWKKPGDLLTPVGILATTEGLYVAARGKIALLKDTDGDGIADKSEAVVSGWANETHNSDTRNDAAGVAMDADGNLYFSLGCMSYNKAWLLDKNGKSQYDKTSERGTILKVSADRKRREIVATGLRFVIGLDFNKHGDLFATDQEGDTWFPGGNPRDELLQIISNRHYGFPFRHPEYLPTVVDDPAVVDFSPQHQSTCGFRFNELRKHRKPFGPSHWEGNAIVTGFSRGKLWRVPLAKSRAGYVGKQVQFAAFESLPTDVAIAPSGDLLVTCHGGKPDWGSGPAAKGHLYKISVDAKQPQVVAAWSASPLEIKVAFDRPIDPTKLQTPQIEMGDTAYEGDRHEWIWPGYEVVKKEKAALRRPLNVGAVAVSDDHRTVTFTTAGQPWRTRYAVTIPGVTSAGDDHSAAEASDAELSLDLGGVQAEWTRRGDERPTWTGWLPHVDTNVIETLTAGSAEHQQLNKLLEQQGTLVLRSRLLLPGNEVTFRWEANHSFTVNCNEKATQSTADGERQVAVFTIAAQQPRRETEPRGGREQVLPSEEVPLKLVVQTAAADEPFQLDVSYHADFDPHERPLRLEHLFVPWAPTIRPPEDEPLDTESALVVGDPVKGREIFFGDEAKCAVCHTFAGRGGKVAADLTVSVRRSPEAVLRDIVQPNAAINPDYVSYVLLTDSGHALTGLLQSADQQHIALVDAAAKTHLVKREEVEDIRASSVSLMPTGFDKLGPEKLQDLVAFLCSEDDEAKKKGLPTGVISREFWLELPKGGLSSLTKHADFPAKPSGAGLLTRFESPVNWKDNFGSRIRGYIHPPQTGDYVFWVAADDYAELWLSSSDAPSNKQRIVTMKRWTPSRVWEKYPEQKSKPIRLEAGKRYYIESLQFEASVDDCLAVGWQLPDGAIERPIPGSRLSSANEVD</sequence>
<evidence type="ECO:0000256" key="5">
    <source>
        <dbReference type="SAM" id="SignalP"/>
    </source>
</evidence>
<dbReference type="InterPro" id="IPR037524">
    <property type="entry name" value="PA14/GLEYA"/>
</dbReference>
<dbReference type="InterPro" id="IPR036909">
    <property type="entry name" value="Cyt_c-like_dom_sf"/>
</dbReference>
<dbReference type="SUPFAM" id="SSF50952">
    <property type="entry name" value="Soluble quinoprotein glucose dehydrogenase"/>
    <property type="match status" value="1"/>
</dbReference>
<dbReference type="PANTHER" id="PTHR33546:SF1">
    <property type="entry name" value="LARGE, MULTIFUNCTIONAL SECRETED PROTEIN"/>
    <property type="match status" value="1"/>
</dbReference>
<dbReference type="PROSITE" id="PS51820">
    <property type="entry name" value="PA14"/>
    <property type="match status" value="1"/>
</dbReference>
<feature type="domain" description="PA14" evidence="7">
    <location>
        <begin position="845"/>
        <end position="1002"/>
    </location>
</feature>
<keyword evidence="3 4" id="KW-0408">Iron</keyword>
<dbReference type="InterPro" id="IPR013427">
    <property type="entry name" value="Haem-bd_dom_put"/>
</dbReference>
<feature type="chain" id="PRO_5022004942" evidence="5">
    <location>
        <begin position="39"/>
        <end position="1010"/>
    </location>
</feature>
<dbReference type="NCBIfam" id="TIGR02603">
    <property type="entry name" value="CxxCH_TIGR02603"/>
    <property type="match status" value="1"/>
</dbReference>
<dbReference type="PROSITE" id="PS51007">
    <property type="entry name" value="CYTC"/>
    <property type="match status" value="1"/>
</dbReference>
<evidence type="ECO:0000313" key="8">
    <source>
        <dbReference type="EMBL" id="QDT10938.1"/>
    </source>
</evidence>
<feature type="signal peptide" evidence="5">
    <location>
        <begin position="1"/>
        <end position="38"/>
    </location>
</feature>
<dbReference type="SMART" id="SM00758">
    <property type="entry name" value="PA14"/>
    <property type="match status" value="1"/>
</dbReference>
<dbReference type="InterPro" id="IPR055557">
    <property type="entry name" value="DUF7133"/>
</dbReference>
<dbReference type="GO" id="GO:0020037">
    <property type="term" value="F:heme binding"/>
    <property type="evidence" value="ECO:0007669"/>
    <property type="project" value="InterPro"/>
</dbReference>
<evidence type="ECO:0000256" key="4">
    <source>
        <dbReference type="PROSITE-ProRule" id="PRU00433"/>
    </source>
</evidence>
<keyword evidence="2 4" id="KW-0479">Metal-binding</keyword>
<evidence type="ECO:0000313" key="9">
    <source>
        <dbReference type="Proteomes" id="UP000319817"/>
    </source>
</evidence>
<dbReference type="Gene3D" id="2.60.120.1560">
    <property type="match status" value="1"/>
</dbReference>
<evidence type="ECO:0000259" key="7">
    <source>
        <dbReference type="PROSITE" id="PS51820"/>
    </source>
</evidence>
<gene>
    <name evidence="8" type="ORF">K239x_29310</name>
</gene>
<dbReference type="PANTHER" id="PTHR33546">
    <property type="entry name" value="LARGE, MULTIFUNCTIONAL SECRETED PROTEIN-RELATED"/>
    <property type="match status" value="1"/>
</dbReference>
<dbReference type="InterPro" id="IPR011041">
    <property type="entry name" value="Quinoprot_gluc/sorb_DH_b-prop"/>
</dbReference>
<evidence type="ECO:0000259" key="6">
    <source>
        <dbReference type="PROSITE" id="PS51007"/>
    </source>
</evidence>
<dbReference type="Gene3D" id="1.10.760.10">
    <property type="entry name" value="Cytochrome c-like domain"/>
    <property type="match status" value="1"/>
</dbReference>
<dbReference type="EMBL" id="CP036526">
    <property type="protein sequence ID" value="QDT10938.1"/>
    <property type="molecule type" value="Genomic_DNA"/>
</dbReference>
<protein>
    <submittedName>
        <fullName evidence="8">PA14 domain protein</fullName>
    </submittedName>
</protein>
<dbReference type="SUPFAM" id="SSF56988">
    <property type="entry name" value="Anthrax protective antigen"/>
    <property type="match status" value="1"/>
</dbReference>
<dbReference type="OrthoDB" id="233791at2"/>
<dbReference type="Gene3D" id="2.120.10.30">
    <property type="entry name" value="TolB, C-terminal domain"/>
    <property type="match status" value="1"/>
</dbReference>
<dbReference type="Proteomes" id="UP000319817">
    <property type="component" value="Chromosome"/>
</dbReference>
<dbReference type="InterPro" id="IPR011658">
    <property type="entry name" value="PA14_dom"/>
</dbReference>
<proteinExistence type="predicted"/>
<dbReference type="InterPro" id="IPR011042">
    <property type="entry name" value="6-blade_b-propeller_TolB-like"/>
</dbReference>
<dbReference type="AlphaFoldDB" id="A0A517NUY3"/>
<accession>A0A517NUY3</accession>
<keyword evidence="5" id="KW-0732">Signal</keyword>
<dbReference type="Pfam" id="PF07691">
    <property type="entry name" value="PA14"/>
    <property type="match status" value="1"/>
</dbReference>
<dbReference type="SUPFAM" id="SSF46626">
    <property type="entry name" value="Cytochrome c"/>
    <property type="match status" value="1"/>
</dbReference>
<organism evidence="8 9">
    <name type="scientific">Stieleria marina</name>
    <dbReference type="NCBI Taxonomy" id="1930275"/>
    <lineage>
        <taxon>Bacteria</taxon>
        <taxon>Pseudomonadati</taxon>
        <taxon>Planctomycetota</taxon>
        <taxon>Planctomycetia</taxon>
        <taxon>Pirellulales</taxon>
        <taxon>Pirellulaceae</taxon>
        <taxon>Stieleria</taxon>
    </lineage>
</organism>
<dbReference type="GO" id="GO:0046872">
    <property type="term" value="F:metal ion binding"/>
    <property type="evidence" value="ECO:0007669"/>
    <property type="project" value="UniProtKB-KW"/>
</dbReference>
<evidence type="ECO:0000256" key="1">
    <source>
        <dbReference type="ARBA" id="ARBA00022617"/>
    </source>
</evidence>
<evidence type="ECO:0000256" key="2">
    <source>
        <dbReference type="ARBA" id="ARBA00022723"/>
    </source>
</evidence>
<keyword evidence="9" id="KW-1185">Reference proteome</keyword>
<name>A0A517NUY3_9BACT</name>
<dbReference type="Pfam" id="PF23500">
    <property type="entry name" value="DUF7133"/>
    <property type="match status" value="1"/>
</dbReference>